<organism evidence="3 4">
    <name type="scientific">Opisthorchis viverrini</name>
    <name type="common">Southeast Asian liver fluke</name>
    <dbReference type="NCBI Taxonomy" id="6198"/>
    <lineage>
        <taxon>Eukaryota</taxon>
        <taxon>Metazoa</taxon>
        <taxon>Spiralia</taxon>
        <taxon>Lophotrochozoa</taxon>
        <taxon>Platyhelminthes</taxon>
        <taxon>Trematoda</taxon>
        <taxon>Digenea</taxon>
        <taxon>Opisthorchiida</taxon>
        <taxon>Opisthorchiata</taxon>
        <taxon>Opisthorchiidae</taxon>
        <taxon>Opisthorchis</taxon>
    </lineage>
</organism>
<evidence type="ECO:0000256" key="1">
    <source>
        <dbReference type="SAM" id="Coils"/>
    </source>
</evidence>
<feature type="compositionally biased region" description="Basic and acidic residues" evidence="2">
    <location>
        <begin position="10"/>
        <end position="22"/>
    </location>
</feature>
<evidence type="ECO:0008006" key="5">
    <source>
        <dbReference type="Google" id="ProtNLM"/>
    </source>
</evidence>
<feature type="region of interest" description="Disordered" evidence="2">
    <location>
        <begin position="1"/>
        <end position="70"/>
    </location>
</feature>
<accession>A0A1S8WZC8</accession>
<evidence type="ECO:0000313" key="4">
    <source>
        <dbReference type="Proteomes" id="UP000243686"/>
    </source>
</evidence>
<gene>
    <name evidence="3" type="ORF">X801_04340</name>
</gene>
<keyword evidence="4" id="KW-1185">Reference proteome</keyword>
<feature type="compositionally biased region" description="Basic and acidic residues" evidence="2">
    <location>
        <begin position="57"/>
        <end position="70"/>
    </location>
</feature>
<feature type="coiled-coil region" evidence="1">
    <location>
        <begin position="123"/>
        <end position="164"/>
    </location>
</feature>
<name>A0A1S8WZC8_OPIVI</name>
<evidence type="ECO:0000313" key="3">
    <source>
        <dbReference type="EMBL" id="OON19788.1"/>
    </source>
</evidence>
<feature type="compositionally biased region" description="Basic residues" evidence="2">
    <location>
        <begin position="41"/>
        <end position="56"/>
    </location>
</feature>
<reference evidence="3 4" key="1">
    <citation type="submission" date="2015-03" db="EMBL/GenBank/DDBJ databases">
        <title>Draft genome of the nematode, Opisthorchis viverrini.</title>
        <authorList>
            <person name="Mitreva M."/>
        </authorList>
    </citation>
    <scope>NUCLEOTIDE SEQUENCE [LARGE SCALE GENOMIC DNA]</scope>
    <source>
        <strain evidence="3">Khon Kaen</strain>
    </source>
</reference>
<keyword evidence="1" id="KW-0175">Coiled coil</keyword>
<evidence type="ECO:0000256" key="2">
    <source>
        <dbReference type="SAM" id="MobiDB-lite"/>
    </source>
</evidence>
<dbReference type="AlphaFoldDB" id="A0A1S8WZC8"/>
<sequence>MPHEQLPPMEPERRYLRIHDSPTEPTTSKPLERELLYGTRRMSKKVGPKKKGRGSKSKNDPTEEALEKAQKDVRAFRDQLSRTVLLAETAESRRQTAIQEKIKTAKELEEVRHTTQQHTAFMVTQNEMIVSSLNNKIEKLEESLQKLNEMVKEKDDALEQLKLEFSETLTERDLKIDRLKMQLSTLGVMCEDAMLQAVEKLTNKLSEDYQLIHNNYMPWSQKTLEKIELEFLNPPFLDAQSTEYY</sequence>
<proteinExistence type="predicted"/>
<dbReference type="Proteomes" id="UP000243686">
    <property type="component" value="Unassembled WGS sequence"/>
</dbReference>
<protein>
    <recommendedName>
        <fullName evidence="5">Coiled-coil domain-containing protein 153</fullName>
    </recommendedName>
</protein>
<dbReference type="EMBL" id="KV893053">
    <property type="protein sequence ID" value="OON19788.1"/>
    <property type="molecule type" value="Genomic_DNA"/>
</dbReference>